<evidence type="ECO:0000256" key="3">
    <source>
        <dbReference type="PROSITE-ProRule" id="PRU00708"/>
    </source>
</evidence>
<dbReference type="SMART" id="SM00360">
    <property type="entry name" value="RRM"/>
    <property type="match status" value="1"/>
</dbReference>
<dbReference type="Pfam" id="PF13812">
    <property type="entry name" value="PPR_3"/>
    <property type="match status" value="1"/>
</dbReference>
<feature type="chain" id="PRO_5031476461" description="RRM domain-containing protein" evidence="5">
    <location>
        <begin position="29"/>
        <end position="389"/>
    </location>
</feature>
<dbReference type="InterPro" id="IPR035979">
    <property type="entry name" value="RBD_domain_sf"/>
</dbReference>
<evidence type="ECO:0000256" key="5">
    <source>
        <dbReference type="SAM" id="SignalP"/>
    </source>
</evidence>
<feature type="signal peptide" evidence="5">
    <location>
        <begin position="1"/>
        <end position="28"/>
    </location>
</feature>
<evidence type="ECO:0000256" key="4">
    <source>
        <dbReference type="SAM" id="MobiDB-lite"/>
    </source>
</evidence>
<name>A0A7S2RBQ9_9STRA</name>
<dbReference type="InterPro" id="IPR012677">
    <property type="entry name" value="Nucleotide-bd_a/b_plait_sf"/>
</dbReference>
<proteinExistence type="predicted"/>
<dbReference type="PROSITE" id="PS50102">
    <property type="entry name" value="RRM"/>
    <property type="match status" value="1"/>
</dbReference>
<gene>
    <name evidence="7" type="ORF">RMAR1173_LOCUS2843</name>
</gene>
<sequence>MLLGTGRWASGLPLLLLSLAILCSGAKGWSRGPRLVRHRIQCGLSRAGPSGDEDVFRRVALHGLPWDTTKADIEDAFASFGPLRRVELSAGPCVLRGSCMLDFEHQADASLALAAAVEVRGRVVHAEYPPAVDPAVSSSSSSSPSKGLELHSREELLARAARALPTTPRALVIKCLEHATTLAPLETLEEFHQAMNALLRVGEGRRVVALHHEILESRSISASRLTFDLALAGAAVAASVPTAKDMLQEMVDVGLNPDTTAYLSAIQAATRSHDCGEAVGLLDEMKQQGMQADEYCYTAALKACDGQGHCEAASRLVDDLEAQGVDLADAGWNAAIEACEIDENWGSVLQFSAKKHHLDPSSGGGRTSPERVQVEGADGAGDGSARGGV</sequence>
<dbReference type="PANTHER" id="PTHR47447">
    <property type="entry name" value="OS03G0856100 PROTEIN"/>
    <property type="match status" value="1"/>
</dbReference>
<dbReference type="Gene3D" id="1.25.40.10">
    <property type="entry name" value="Tetratricopeptide repeat domain"/>
    <property type="match status" value="1"/>
</dbReference>
<dbReference type="InterPro" id="IPR002885">
    <property type="entry name" value="PPR_rpt"/>
</dbReference>
<dbReference type="Gene3D" id="3.30.70.330">
    <property type="match status" value="1"/>
</dbReference>
<keyword evidence="1" id="KW-0677">Repeat</keyword>
<protein>
    <recommendedName>
        <fullName evidence="6">RRM domain-containing protein</fullName>
    </recommendedName>
</protein>
<dbReference type="PANTHER" id="PTHR47447:SF17">
    <property type="entry name" value="OS12G0638900 PROTEIN"/>
    <property type="match status" value="1"/>
</dbReference>
<feature type="domain" description="RRM" evidence="6">
    <location>
        <begin position="57"/>
        <end position="131"/>
    </location>
</feature>
<keyword evidence="2" id="KW-0694">RNA-binding</keyword>
<accession>A0A7S2RBQ9</accession>
<dbReference type="EMBL" id="HBHJ01004383">
    <property type="protein sequence ID" value="CAD9666407.1"/>
    <property type="molecule type" value="Transcribed_RNA"/>
</dbReference>
<dbReference type="GO" id="GO:0003723">
    <property type="term" value="F:RNA binding"/>
    <property type="evidence" value="ECO:0007669"/>
    <property type="project" value="UniProtKB-UniRule"/>
</dbReference>
<dbReference type="AlphaFoldDB" id="A0A7S2RBQ9"/>
<dbReference type="SUPFAM" id="SSF54928">
    <property type="entry name" value="RNA-binding domain, RBD"/>
    <property type="match status" value="1"/>
</dbReference>
<evidence type="ECO:0000256" key="2">
    <source>
        <dbReference type="PROSITE-ProRule" id="PRU00176"/>
    </source>
</evidence>
<dbReference type="Pfam" id="PF00076">
    <property type="entry name" value="RRM_1"/>
    <property type="match status" value="1"/>
</dbReference>
<evidence type="ECO:0000259" key="6">
    <source>
        <dbReference type="PROSITE" id="PS50102"/>
    </source>
</evidence>
<feature type="repeat" description="PPR" evidence="3">
    <location>
        <begin position="258"/>
        <end position="292"/>
    </location>
</feature>
<feature type="compositionally biased region" description="Gly residues" evidence="4">
    <location>
        <begin position="378"/>
        <end position="389"/>
    </location>
</feature>
<dbReference type="PROSITE" id="PS51375">
    <property type="entry name" value="PPR"/>
    <property type="match status" value="1"/>
</dbReference>
<dbReference type="InterPro" id="IPR000504">
    <property type="entry name" value="RRM_dom"/>
</dbReference>
<dbReference type="InterPro" id="IPR011990">
    <property type="entry name" value="TPR-like_helical_dom_sf"/>
</dbReference>
<evidence type="ECO:0000313" key="7">
    <source>
        <dbReference type="EMBL" id="CAD9666407.1"/>
    </source>
</evidence>
<evidence type="ECO:0000256" key="1">
    <source>
        <dbReference type="ARBA" id="ARBA00022737"/>
    </source>
</evidence>
<feature type="region of interest" description="Disordered" evidence="4">
    <location>
        <begin position="356"/>
        <end position="389"/>
    </location>
</feature>
<organism evidence="7">
    <name type="scientific">Rhizochromulina marina</name>
    <dbReference type="NCBI Taxonomy" id="1034831"/>
    <lineage>
        <taxon>Eukaryota</taxon>
        <taxon>Sar</taxon>
        <taxon>Stramenopiles</taxon>
        <taxon>Ochrophyta</taxon>
        <taxon>Dictyochophyceae</taxon>
        <taxon>Rhizochromulinales</taxon>
        <taxon>Rhizochromulina</taxon>
    </lineage>
</organism>
<keyword evidence="5" id="KW-0732">Signal</keyword>
<reference evidence="7" key="1">
    <citation type="submission" date="2021-01" db="EMBL/GenBank/DDBJ databases">
        <authorList>
            <person name="Corre E."/>
            <person name="Pelletier E."/>
            <person name="Niang G."/>
            <person name="Scheremetjew M."/>
            <person name="Finn R."/>
            <person name="Kale V."/>
            <person name="Holt S."/>
            <person name="Cochrane G."/>
            <person name="Meng A."/>
            <person name="Brown T."/>
            <person name="Cohen L."/>
        </authorList>
    </citation>
    <scope>NUCLEOTIDE SEQUENCE</scope>
    <source>
        <strain evidence="7">CCMP1243</strain>
    </source>
</reference>